<dbReference type="GO" id="GO:0003796">
    <property type="term" value="F:lysozyme activity"/>
    <property type="evidence" value="ECO:0007669"/>
    <property type="project" value="UniProtKB-EC"/>
</dbReference>
<dbReference type="CDD" id="cd00737">
    <property type="entry name" value="lyz_endolysin_autolysin"/>
    <property type="match status" value="1"/>
</dbReference>
<evidence type="ECO:0000256" key="7">
    <source>
        <dbReference type="SAM" id="SignalP"/>
    </source>
</evidence>
<dbReference type="InterPro" id="IPR033907">
    <property type="entry name" value="Endolysin_autolysin"/>
</dbReference>
<dbReference type="InParanoid" id="A8PEU5"/>
<dbReference type="GO" id="GO:0031640">
    <property type="term" value="P:killing of cells of another organism"/>
    <property type="evidence" value="ECO:0007669"/>
    <property type="project" value="UniProtKB-KW"/>
</dbReference>
<keyword evidence="7" id="KW-0732">Signal</keyword>
<sequence>MKPTLLSTLIALALTTSVMGAINDACSVNGTPGVCLSTTTCSNGGGTSTAGYCPNDPSNVRCCTKKCGSGGTCRFESTCSTGNTATGLCPGPSNFKCCLPASGGGGNCTPKAINKKTLDLLKEFEGWAASPYKDVAGYPTVGYGHKCSKNDCSELGYKFPMTKAQGEELLAKDVKGFEKCISDYINDTIKLNDNQYGALVSWSFNVGCGAAKDSTLISRLNKGDSPNTVAGEELPRWNKAGGKVVDGLTNRRKKEVELFKTSSTVIAHPPC</sequence>
<dbReference type="HAMAP" id="MF_04110">
    <property type="entry name" value="ENDOLYSIN_T4"/>
    <property type="match status" value="1"/>
</dbReference>
<evidence type="ECO:0000256" key="1">
    <source>
        <dbReference type="ARBA" id="ARBA00000632"/>
    </source>
</evidence>
<evidence type="ECO:0000256" key="6">
    <source>
        <dbReference type="ARBA" id="ARBA00023295"/>
    </source>
</evidence>
<dbReference type="GO" id="GO:0009253">
    <property type="term" value="P:peptidoglycan catabolic process"/>
    <property type="evidence" value="ECO:0007669"/>
    <property type="project" value="InterPro"/>
</dbReference>
<keyword evidence="4" id="KW-0378">Hydrolase</keyword>
<accession>A8PEU5</accession>
<gene>
    <name evidence="8" type="ORF">CC1G_03076</name>
</gene>
<comment type="catalytic activity">
    <reaction evidence="1">
        <text>Hydrolysis of (1-&gt;4)-beta-linkages between N-acetylmuramic acid and N-acetyl-D-glucosamine residues in a peptidoglycan and between N-acetyl-D-glucosamine residues in chitodextrins.</text>
        <dbReference type="EC" id="3.2.1.17"/>
    </reaction>
</comment>
<dbReference type="AlphaFoldDB" id="A8PEU5"/>
<dbReference type="eggNOG" id="ENOG502S6UW">
    <property type="taxonomic scope" value="Eukaryota"/>
</dbReference>
<dbReference type="InterPro" id="IPR023347">
    <property type="entry name" value="Lysozyme_dom_sf"/>
</dbReference>
<name>A8PEU5_COPC7</name>
<dbReference type="OrthoDB" id="2251794at2759"/>
<evidence type="ECO:0000256" key="5">
    <source>
        <dbReference type="ARBA" id="ARBA00023200"/>
    </source>
</evidence>
<dbReference type="GO" id="GO:0042742">
    <property type="term" value="P:defense response to bacterium"/>
    <property type="evidence" value="ECO:0007669"/>
    <property type="project" value="UniProtKB-KW"/>
</dbReference>
<keyword evidence="9" id="KW-1185">Reference proteome</keyword>
<feature type="signal peptide" evidence="7">
    <location>
        <begin position="1"/>
        <end position="20"/>
    </location>
</feature>
<dbReference type="GO" id="GO:0016998">
    <property type="term" value="P:cell wall macromolecule catabolic process"/>
    <property type="evidence" value="ECO:0007669"/>
    <property type="project" value="InterPro"/>
</dbReference>
<dbReference type="InterPro" id="IPR034690">
    <property type="entry name" value="Endolysin_T4_type"/>
</dbReference>
<proteinExistence type="inferred from homology"/>
<dbReference type="InterPro" id="IPR051018">
    <property type="entry name" value="Bacteriophage_GH24"/>
</dbReference>
<protein>
    <submittedName>
        <fullName evidence="8">Lysozyme</fullName>
    </submittedName>
</protein>
<dbReference type="GeneID" id="6017502"/>
<dbReference type="PANTHER" id="PTHR38107">
    <property type="match status" value="1"/>
</dbReference>
<dbReference type="VEuPathDB" id="FungiDB:CC1G_03076"/>
<evidence type="ECO:0000256" key="2">
    <source>
        <dbReference type="ARBA" id="ARBA00022529"/>
    </source>
</evidence>
<organism evidence="8 9">
    <name type="scientific">Coprinopsis cinerea (strain Okayama-7 / 130 / ATCC MYA-4618 / FGSC 9003)</name>
    <name type="common">Inky cap fungus</name>
    <name type="synonym">Hormographiella aspergillata</name>
    <dbReference type="NCBI Taxonomy" id="240176"/>
    <lineage>
        <taxon>Eukaryota</taxon>
        <taxon>Fungi</taxon>
        <taxon>Dikarya</taxon>
        <taxon>Basidiomycota</taxon>
        <taxon>Agaricomycotina</taxon>
        <taxon>Agaricomycetes</taxon>
        <taxon>Agaricomycetidae</taxon>
        <taxon>Agaricales</taxon>
        <taxon>Agaricineae</taxon>
        <taxon>Psathyrellaceae</taxon>
        <taxon>Coprinopsis</taxon>
    </lineage>
</organism>
<dbReference type="Gene3D" id="1.10.530.40">
    <property type="match status" value="1"/>
</dbReference>
<dbReference type="InterPro" id="IPR002196">
    <property type="entry name" value="Glyco_hydro_24"/>
</dbReference>
<evidence type="ECO:0000256" key="3">
    <source>
        <dbReference type="ARBA" id="ARBA00022638"/>
    </source>
</evidence>
<keyword evidence="2" id="KW-0929">Antimicrobial</keyword>
<feature type="chain" id="PRO_5002724789" evidence="7">
    <location>
        <begin position="21"/>
        <end position="271"/>
    </location>
</feature>
<dbReference type="PANTHER" id="PTHR38107:SF3">
    <property type="entry name" value="LYSOZYME RRRD-RELATED"/>
    <property type="match status" value="1"/>
</dbReference>
<dbReference type="EMBL" id="AACS02000008">
    <property type="protein sequence ID" value="EAU80900.1"/>
    <property type="molecule type" value="Genomic_DNA"/>
</dbReference>
<evidence type="ECO:0000313" key="9">
    <source>
        <dbReference type="Proteomes" id="UP000001861"/>
    </source>
</evidence>
<dbReference type="KEGG" id="cci:CC1G_03076"/>
<keyword evidence="5" id="KW-1035">Host cytoplasm</keyword>
<reference evidence="8 9" key="1">
    <citation type="journal article" date="2010" name="Proc. Natl. Acad. Sci. U.S.A.">
        <title>Insights into evolution of multicellular fungi from the assembled chromosomes of the mushroom Coprinopsis cinerea (Coprinus cinereus).</title>
        <authorList>
            <person name="Stajich J.E."/>
            <person name="Wilke S.K."/>
            <person name="Ahren D."/>
            <person name="Au C.H."/>
            <person name="Birren B.W."/>
            <person name="Borodovsky M."/>
            <person name="Burns C."/>
            <person name="Canback B."/>
            <person name="Casselton L.A."/>
            <person name="Cheng C.K."/>
            <person name="Deng J."/>
            <person name="Dietrich F.S."/>
            <person name="Fargo D.C."/>
            <person name="Farman M.L."/>
            <person name="Gathman A.C."/>
            <person name="Goldberg J."/>
            <person name="Guigo R."/>
            <person name="Hoegger P.J."/>
            <person name="Hooker J.B."/>
            <person name="Huggins A."/>
            <person name="James T.Y."/>
            <person name="Kamada T."/>
            <person name="Kilaru S."/>
            <person name="Kodira C."/>
            <person name="Kues U."/>
            <person name="Kupfer D."/>
            <person name="Kwan H.S."/>
            <person name="Lomsadze A."/>
            <person name="Li W."/>
            <person name="Lilly W.W."/>
            <person name="Ma L.J."/>
            <person name="Mackey A.J."/>
            <person name="Manning G."/>
            <person name="Martin F."/>
            <person name="Muraguchi H."/>
            <person name="Natvig D.O."/>
            <person name="Palmerini H."/>
            <person name="Ramesh M.A."/>
            <person name="Rehmeyer C.J."/>
            <person name="Roe B.A."/>
            <person name="Shenoy N."/>
            <person name="Stanke M."/>
            <person name="Ter-Hovhannisyan V."/>
            <person name="Tunlid A."/>
            <person name="Velagapudi R."/>
            <person name="Vision T.J."/>
            <person name="Zeng Q."/>
            <person name="Zolan M.E."/>
            <person name="Pukkila P.J."/>
        </authorList>
    </citation>
    <scope>NUCLEOTIDE SEQUENCE [LARGE SCALE GENOMIC DNA]</scope>
    <source>
        <strain evidence="9">Okayama-7 / 130 / ATCC MYA-4618 / FGSC 9003</strain>
    </source>
</reference>
<dbReference type="Proteomes" id="UP000001861">
    <property type="component" value="Unassembled WGS sequence"/>
</dbReference>
<comment type="caution">
    <text evidence="8">The sequence shown here is derived from an EMBL/GenBank/DDBJ whole genome shotgun (WGS) entry which is preliminary data.</text>
</comment>
<evidence type="ECO:0000256" key="4">
    <source>
        <dbReference type="ARBA" id="ARBA00022801"/>
    </source>
</evidence>
<keyword evidence="3" id="KW-0081">Bacteriolytic enzyme</keyword>
<evidence type="ECO:0000313" key="8">
    <source>
        <dbReference type="EMBL" id="EAU80900.1"/>
    </source>
</evidence>
<dbReference type="RefSeq" id="XP_001840847.1">
    <property type="nucleotide sequence ID" value="XM_001840795.1"/>
</dbReference>
<dbReference type="InterPro" id="IPR023346">
    <property type="entry name" value="Lysozyme-like_dom_sf"/>
</dbReference>
<dbReference type="OMA" id="SYCKTIN"/>
<dbReference type="SUPFAM" id="SSF53955">
    <property type="entry name" value="Lysozyme-like"/>
    <property type="match status" value="1"/>
</dbReference>
<dbReference type="Pfam" id="PF00959">
    <property type="entry name" value="Phage_lysozyme"/>
    <property type="match status" value="1"/>
</dbReference>
<keyword evidence="6" id="KW-0326">Glycosidase</keyword>